<evidence type="ECO:0000259" key="1">
    <source>
        <dbReference type="PROSITE" id="PS50878"/>
    </source>
</evidence>
<dbReference type="PROSITE" id="PS50878">
    <property type="entry name" value="RT_POL"/>
    <property type="match status" value="1"/>
</dbReference>
<evidence type="ECO:0000313" key="2">
    <source>
        <dbReference type="EMBL" id="CAJ0923227.1"/>
    </source>
</evidence>
<protein>
    <recommendedName>
        <fullName evidence="1">Reverse transcriptase domain-containing protein</fullName>
    </recommendedName>
</protein>
<dbReference type="PANTHER" id="PTHR21301:SF12">
    <property type="match status" value="1"/>
</dbReference>
<comment type="caution">
    <text evidence="2">The sequence shown here is derived from an EMBL/GenBank/DDBJ whole genome shotgun (WGS) entry which is preliminary data.</text>
</comment>
<reference evidence="2" key="1">
    <citation type="submission" date="2023-07" db="EMBL/GenBank/DDBJ databases">
        <authorList>
            <person name="Stuckert A."/>
        </authorList>
    </citation>
    <scope>NUCLEOTIDE SEQUENCE</scope>
</reference>
<feature type="domain" description="Reverse transcriptase" evidence="1">
    <location>
        <begin position="318"/>
        <end position="577"/>
    </location>
</feature>
<gene>
    <name evidence="2" type="ORF">RIMI_LOCUS1957946</name>
</gene>
<accession>A0ABN9KTC6</accession>
<organism evidence="2 3">
    <name type="scientific">Ranitomeya imitator</name>
    <name type="common">mimic poison frog</name>
    <dbReference type="NCBI Taxonomy" id="111125"/>
    <lineage>
        <taxon>Eukaryota</taxon>
        <taxon>Metazoa</taxon>
        <taxon>Chordata</taxon>
        <taxon>Craniata</taxon>
        <taxon>Vertebrata</taxon>
        <taxon>Euteleostomi</taxon>
        <taxon>Amphibia</taxon>
        <taxon>Batrachia</taxon>
        <taxon>Anura</taxon>
        <taxon>Neobatrachia</taxon>
        <taxon>Hyloidea</taxon>
        <taxon>Dendrobatidae</taxon>
        <taxon>Dendrobatinae</taxon>
        <taxon>Ranitomeya</taxon>
    </lineage>
</organism>
<keyword evidence="3" id="KW-1185">Reference proteome</keyword>
<dbReference type="PANTHER" id="PTHR21301">
    <property type="entry name" value="REVERSE TRANSCRIPTASE"/>
    <property type="match status" value="1"/>
</dbReference>
<sequence length="636" mass="73518">MSQEAFQDLKAKNQETLRTHRLDLEKKKRSKFLRDTEDYLKNRVYQWREPHRGFRSSDLPKFLRLGRQQTWYLKYLHIQQFFRQQPGPFKRKTRRGGQCRRGLQKPHVDQITGTQPQLVINISSKSMDTSQLTLLQKGLSFCPTYKFNSLELNMDLQRFFRNLRLRVYFSTQLPAGDPPSQAGQSLLGLRGLGLRSPSSFMPPKNSPPIETFISLVERDIDAFHRDLHLGKFHFHNNLSPSEKLALDQLSAGKTLVVKPADKGGVIVIMDRADYMEEAYRQLNDSDIYRATSQNPLNNIAQKSKTLLEFHEQEGTIDNKLRSFLTKTDPITPIFYLLPEIHKRLFKPPGRPIVSLTDSILSPPAIVLEKILTPLVKSTSSFILDTNDFLGLIRTLGTIPSSSLLVTWDVSSLYTSITHEKGILAVDRLLNEAGTHIKIRRFCTDLLTLVLRENYFMFEDTFFIQQQGTTMGSHVAPPYAIAYMSSFEQDFVYTHPLFQSHSRIWRRYIDDIFCIWDGPIDSLISFDKYLNNVWPELKFTLQYNMDRISFLDTLICKNDCESLDRTTCTMFTILGTVYTSYGQVVLLNDTFGFNISCNGKREKIPNATKSLDTPHLKIFLYFHDYENCTFTLKASKL</sequence>
<proteinExistence type="predicted"/>
<evidence type="ECO:0000313" key="3">
    <source>
        <dbReference type="Proteomes" id="UP001176940"/>
    </source>
</evidence>
<dbReference type="InterPro" id="IPR000477">
    <property type="entry name" value="RT_dom"/>
</dbReference>
<name>A0ABN9KTC6_9NEOB</name>
<dbReference type="Proteomes" id="UP001176940">
    <property type="component" value="Unassembled WGS sequence"/>
</dbReference>
<dbReference type="EMBL" id="CAUEEQ010002636">
    <property type="protein sequence ID" value="CAJ0923227.1"/>
    <property type="molecule type" value="Genomic_DNA"/>
</dbReference>